<dbReference type="Proteomes" id="UP000548326">
    <property type="component" value="Unassembled WGS sequence"/>
</dbReference>
<evidence type="ECO:0000313" key="3">
    <source>
        <dbReference type="Proteomes" id="UP000548326"/>
    </source>
</evidence>
<dbReference type="EMBL" id="JACHCA010000017">
    <property type="protein sequence ID" value="MBB6130781.1"/>
    <property type="molecule type" value="Genomic_DNA"/>
</dbReference>
<evidence type="ECO:0008006" key="4">
    <source>
        <dbReference type="Google" id="ProtNLM"/>
    </source>
</evidence>
<dbReference type="InterPro" id="IPR027417">
    <property type="entry name" value="P-loop_NTPase"/>
</dbReference>
<dbReference type="RefSeq" id="WP_221276152.1">
    <property type="nucleotide sequence ID" value="NZ_JACHCA010000017.1"/>
</dbReference>
<keyword evidence="1" id="KW-1133">Transmembrane helix</keyword>
<reference evidence="2 3" key="1">
    <citation type="submission" date="2020-08" db="EMBL/GenBank/DDBJ databases">
        <title>Genomic Encyclopedia of Type Strains, Phase IV (KMG-V): Genome sequencing to study the core and pangenomes of soil and plant-associated prokaryotes.</title>
        <authorList>
            <person name="Whitman W."/>
        </authorList>
    </citation>
    <scope>NUCLEOTIDE SEQUENCE [LARGE SCALE GENOMIC DNA]</scope>
    <source>
        <strain evidence="2 3">MP601</strain>
    </source>
</reference>
<evidence type="ECO:0000256" key="1">
    <source>
        <dbReference type="SAM" id="Phobius"/>
    </source>
</evidence>
<keyword evidence="1" id="KW-0812">Transmembrane</keyword>
<feature type="transmembrane region" description="Helical" evidence="1">
    <location>
        <begin position="121"/>
        <end position="139"/>
    </location>
</feature>
<comment type="caution">
    <text evidence="2">The sequence shown here is derived from an EMBL/GenBank/DDBJ whole genome shotgun (WGS) entry which is preliminary data.</text>
</comment>
<name>A0A841JSF8_9SPHI</name>
<gene>
    <name evidence="2" type="ORF">HDF22_004926</name>
</gene>
<protein>
    <recommendedName>
        <fullName evidence="4">Phosphoenolpyruvate carboxykinase</fullName>
    </recommendedName>
</protein>
<dbReference type="SUPFAM" id="SSF53795">
    <property type="entry name" value="PEP carboxykinase-like"/>
    <property type="match status" value="1"/>
</dbReference>
<dbReference type="AlphaFoldDB" id="A0A841JSF8"/>
<accession>A0A841JSF8</accession>
<organism evidence="2 3">
    <name type="scientific">Mucilaginibacter lappiensis</name>
    <dbReference type="NCBI Taxonomy" id="354630"/>
    <lineage>
        <taxon>Bacteria</taxon>
        <taxon>Pseudomonadati</taxon>
        <taxon>Bacteroidota</taxon>
        <taxon>Sphingobacteriia</taxon>
        <taxon>Sphingobacteriales</taxon>
        <taxon>Sphingobacteriaceae</taxon>
        <taxon>Mucilaginibacter</taxon>
    </lineage>
</organism>
<dbReference type="Gene3D" id="3.40.50.300">
    <property type="entry name" value="P-loop containing nucleotide triphosphate hydrolases"/>
    <property type="match status" value="1"/>
</dbReference>
<evidence type="ECO:0000313" key="2">
    <source>
        <dbReference type="EMBL" id="MBB6130781.1"/>
    </source>
</evidence>
<proteinExistence type="predicted"/>
<keyword evidence="1" id="KW-0472">Membrane</keyword>
<sequence length="302" mass="34425">MEKQVIYYRIANLLFELVTPKGISSEELLPNFSLFVVQKKSAWDTVSRIELFFEESSIEINGAKLLSDVSLLWGDRFQFYELDQQYLTKVRAEKKGLCYYMLNAKDFSVAQIFIEKGVREFNMIISWFLMIVFAQVAVFHQSILIHASVVERKGEAYAFLGQSGTGKSTHSNLWINHLKDFALLNDDNPAIQIKTNGKVSVFGTPWSGKIACYRNEERLLKGFVRLKQSDSNRFYQKSNKEALVTVLPSCSGIRWNKDLFSSMVGVLAKIVKHVPIGHLSCLPNREAAVLCFNEINNTNKSI</sequence>